<name>A0A8T0WIB9_PANVG</name>
<feature type="chain" id="PRO_5035872907" description="Cysteine-rich receptor-like protein kinase 10" evidence="17">
    <location>
        <begin position="34"/>
        <end position="667"/>
    </location>
</feature>
<dbReference type="Pfam" id="PF01657">
    <property type="entry name" value="Stress-antifung"/>
    <property type="match status" value="2"/>
</dbReference>
<protein>
    <recommendedName>
        <fullName evidence="22">Cysteine-rich receptor-like protein kinase 10</fullName>
    </recommendedName>
</protein>
<evidence type="ECO:0000256" key="12">
    <source>
        <dbReference type="ARBA" id="ARBA00023136"/>
    </source>
</evidence>
<dbReference type="GO" id="GO:0004674">
    <property type="term" value="F:protein serine/threonine kinase activity"/>
    <property type="evidence" value="ECO:0007669"/>
    <property type="project" value="UniProtKB-KW"/>
</dbReference>
<dbReference type="SUPFAM" id="SSF56112">
    <property type="entry name" value="Protein kinase-like (PK-like)"/>
    <property type="match status" value="1"/>
</dbReference>
<dbReference type="CDD" id="cd23509">
    <property type="entry name" value="Gnk2-like"/>
    <property type="match status" value="2"/>
</dbReference>
<evidence type="ECO:0000256" key="4">
    <source>
        <dbReference type="ARBA" id="ARBA00022692"/>
    </source>
</evidence>
<evidence type="ECO:0000256" key="9">
    <source>
        <dbReference type="ARBA" id="ARBA00022821"/>
    </source>
</evidence>
<feature type="binding site" evidence="15">
    <location>
        <position position="379"/>
    </location>
    <ligand>
        <name>ATP</name>
        <dbReference type="ChEBI" id="CHEBI:30616"/>
    </ligand>
</feature>
<evidence type="ECO:0000256" key="5">
    <source>
        <dbReference type="ARBA" id="ARBA00022729"/>
    </source>
</evidence>
<dbReference type="PANTHER" id="PTHR27002:SF18">
    <property type="entry name" value="OS11G0549300 PROTEIN"/>
    <property type="match status" value="1"/>
</dbReference>
<evidence type="ECO:0000256" key="7">
    <source>
        <dbReference type="ARBA" id="ARBA00022741"/>
    </source>
</evidence>
<evidence type="ECO:0000256" key="17">
    <source>
        <dbReference type="SAM" id="SignalP"/>
    </source>
</evidence>
<dbReference type="CDD" id="cd14066">
    <property type="entry name" value="STKc_IRAK"/>
    <property type="match status" value="1"/>
</dbReference>
<keyword evidence="13" id="KW-1015">Disulfide bond</keyword>
<dbReference type="FunFam" id="1.10.510.10:FF:000129">
    <property type="entry name" value="cysteine-rich receptor-like protein kinase 10"/>
    <property type="match status" value="1"/>
</dbReference>
<keyword evidence="5 17" id="KW-0732">Signal</keyword>
<accession>A0A8T0WIB9</accession>
<dbReference type="GO" id="GO:0005886">
    <property type="term" value="C:plasma membrane"/>
    <property type="evidence" value="ECO:0007669"/>
    <property type="project" value="TreeGrafter"/>
</dbReference>
<keyword evidence="4 16" id="KW-0812">Transmembrane</keyword>
<dbReference type="FunFam" id="3.30.430.20:FF:000006">
    <property type="entry name" value="Receptor-like serine-threonine protein kinase"/>
    <property type="match status" value="1"/>
</dbReference>
<reference evidence="20" key="1">
    <citation type="submission" date="2020-05" db="EMBL/GenBank/DDBJ databases">
        <title>WGS assembly of Panicum virgatum.</title>
        <authorList>
            <person name="Lovell J.T."/>
            <person name="Jenkins J."/>
            <person name="Shu S."/>
            <person name="Juenger T.E."/>
            <person name="Schmutz J."/>
        </authorList>
    </citation>
    <scope>NUCLEOTIDE SEQUENCE</scope>
    <source>
        <strain evidence="20">AP13</strain>
    </source>
</reference>
<evidence type="ECO:0000256" key="14">
    <source>
        <dbReference type="ARBA" id="ARBA00023180"/>
    </source>
</evidence>
<comment type="caution">
    <text evidence="20">The sequence shown here is derived from an EMBL/GenBank/DDBJ whole genome shotgun (WGS) entry which is preliminary data.</text>
</comment>
<keyword evidence="10 15" id="KW-0067">ATP-binding</keyword>
<dbReference type="InterPro" id="IPR002902">
    <property type="entry name" value="GNK2"/>
</dbReference>
<dbReference type="InterPro" id="IPR038408">
    <property type="entry name" value="GNK2_sf"/>
</dbReference>
<keyword evidence="7 15" id="KW-0547">Nucleotide-binding</keyword>
<dbReference type="EMBL" id="CM029039">
    <property type="protein sequence ID" value="KAG2645877.1"/>
    <property type="molecule type" value="Genomic_DNA"/>
</dbReference>
<sequence length="667" mass="72483">MATGAGAKHRHRVSFRLAAGLLLASLLAPLAAAQPPWWVCGNSGSYTKNSAYQSNLSQLSATLPTNASRDLFATAAVGAAPATVYALALCRGDSNASTCESCVSMAFPEAQQLCGFDEDVAVFYDDCSLRFSKHNFLVVDGSKANLTVIANQQTVSSPVEVFDAAVGKLLNATTSYAAMNSSRRFATGVEEGFGSSYPTIYGLVQCTPDMSPADCRSCLDDIIALTPQHLGGRRGGRIIGVRCNFRYELNKFFTGEPTLRLQTPLAPAPAPNVMPTVTTGGRTRNKMKVALAITLPVVALLLAITILCLCFLRRRLAREDAPSYPTKPEDIEGIGSLLLNLSTIRAATDNFADSNWVGEGGFGAVYKGVLPGGQEIAVKRFSQSSGQGIQELKNELVLIAKLQHKNLVRLVGVCLQEHEKLLVYEYMPNRSIDTILFDPEKSKELDWGRRFSIINGIARGLNYLHEDSQLKIIHRDLKASNVLLHSDYTPKISDFGLARLFGGDQSREATNSVVGTYGYMAPEYAMRGHYSIKSDVFSFGVLILEILTGRRSSGSYSFDESVDLISLVWEHWNTGTIMEIMDSSIRGNAPGDHMLKCIHIGLLCVQDNPVDRPAMSKVNVMLSSSTVSLQAPLKPEFFIPKSGTYSTLYSESYPRASKSTSDSVSQK</sequence>
<dbReference type="PROSITE" id="PS51473">
    <property type="entry name" value="GNK2"/>
    <property type="match status" value="2"/>
</dbReference>
<dbReference type="PROSITE" id="PS00107">
    <property type="entry name" value="PROTEIN_KINASE_ATP"/>
    <property type="match status" value="1"/>
</dbReference>
<keyword evidence="8" id="KW-0418">Kinase</keyword>
<evidence type="ECO:0000256" key="2">
    <source>
        <dbReference type="ARBA" id="ARBA00022527"/>
    </source>
</evidence>
<dbReference type="Proteomes" id="UP000823388">
    <property type="component" value="Chromosome 2K"/>
</dbReference>
<dbReference type="InterPro" id="IPR011009">
    <property type="entry name" value="Kinase-like_dom_sf"/>
</dbReference>
<evidence type="ECO:0000256" key="16">
    <source>
        <dbReference type="SAM" id="Phobius"/>
    </source>
</evidence>
<evidence type="ECO:0000256" key="6">
    <source>
        <dbReference type="ARBA" id="ARBA00022737"/>
    </source>
</evidence>
<proteinExistence type="predicted"/>
<evidence type="ECO:0000259" key="19">
    <source>
        <dbReference type="PROSITE" id="PS51473"/>
    </source>
</evidence>
<dbReference type="PROSITE" id="PS00108">
    <property type="entry name" value="PROTEIN_KINASE_ST"/>
    <property type="match status" value="1"/>
</dbReference>
<dbReference type="PANTHER" id="PTHR27002">
    <property type="entry name" value="RECEPTOR-LIKE SERINE/THREONINE-PROTEIN KINASE SD1-8"/>
    <property type="match status" value="1"/>
</dbReference>
<gene>
    <name evidence="20" type="ORF">PVAP13_2KG463705</name>
</gene>
<feature type="domain" description="Protein kinase" evidence="18">
    <location>
        <begin position="351"/>
        <end position="638"/>
    </location>
</feature>
<comment type="subcellular location">
    <subcellularLocation>
        <location evidence="1">Membrane</location>
        <topology evidence="1">Single-pass membrane protein</topology>
    </subcellularLocation>
</comment>
<keyword evidence="14" id="KW-0325">Glycoprotein</keyword>
<dbReference type="FunFam" id="3.30.430.20:FF:000004">
    <property type="entry name" value="Receptor-like serine-threonine protein kinase"/>
    <property type="match status" value="1"/>
</dbReference>
<feature type="transmembrane region" description="Helical" evidence="16">
    <location>
        <begin position="289"/>
        <end position="312"/>
    </location>
</feature>
<dbReference type="SMART" id="SM00220">
    <property type="entry name" value="S_TKc"/>
    <property type="match status" value="1"/>
</dbReference>
<organism evidence="20 21">
    <name type="scientific">Panicum virgatum</name>
    <name type="common">Blackwell switchgrass</name>
    <dbReference type="NCBI Taxonomy" id="38727"/>
    <lineage>
        <taxon>Eukaryota</taxon>
        <taxon>Viridiplantae</taxon>
        <taxon>Streptophyta</taxon>
        <taxon>Embryophyta</taxon>
        <taxon>Tracheophyta</taxon>
        <taxon>Spermatophyta</taxon>
        <taxon>Magnoliopsida</taxon>
        <taxon>Liliopsida</taxon>
        <taxon>Poales</taxon>
        <taxon>Poaceae</taxon>
        <taxon>PACMAD clade</taxon>
        <taxon>Panicoideae</taxon>
        <taxon>Panicodae</taxon>
        <taxon>Paniceae</taxon>
        <taxon>Panicinae</taxon>
        <taxon>Panicum</taxon>
        <taxon>Panicum sect. Hiantes</taxon>
    </lineage>
</organism>
<dbReference type="PROSITE" id="PS50011">
    <property type="entry name" value="PROTEIN_KINASE_DOM"/>
    <property type="match status" value="1"/>
</dbReference>
<evidence type="ECO:0000256" key="15">
    <source>
        <dbReference type="PROSITE-ProRule" id="PRU10141"/>
    </source>
</evidence>
<evidence type="ECO:0000256" key="10">
    <source>
        <dbReference type="ARBA" id="ARBA00022840"/>
    </source>
</evidence>
<keyword evidence="2" id="KW-0723">Serine/threonine-protein kinase</keyword>
<dbReference type="FunFam" id="3.30.200.20:FF:000142">
    <property type="entry name" value="Cysteine-rich receptor-like protein kinase 10"/>
    <property type="match status" value="1"/>
</dbReference>
<keyword evidence="11 16" id="KW-1133">Transmembrane helix</keyword>
<keyword evidence="3" id="KW-0808">Transferase</keyword>
<keyword evidence="21" id="KW-1185">Reference proteome</keyword>
<keyword evidence="12 16" id="KW-0472">Membrane</keyword>
<evidence type="ECO:0000256" key="8">
    <source>
        <dbReference type="ARBA" id="ARBA00022777"/>
    </source>
</evidence>
<dbReference type="GO" id="GO:0005524">
    <property type="term" value="F:ATP binding"/>
    <property type="evidence" value="ECO:0007669"/>
    <property type="project" value="UniProtKB-UniRule"/>
</dbReference>
<keyword evidence="9" id="KW-0611">Plant defense</keyword>
<evidence type="ECO:0000256" key="1">
    <source>
        <dbReference type="ARBA" id="ARBA00004167"/>
    </source>
</evidence>
<keyword evidence="6" id="KW-0677">Repeat</keyword>
<feature type="domain" description="Gnk2-homologous" evidence="19">
    <location>
        <begin position="143"/>
        <end position="252"/>
    </location>
</feature>
<evidence type="ECO:0000259" key="18">
    <source>
        <dbReference type="PROSITE" id="PS50011"/>
    </source>
</evidence>
<evidence type="ECO:0000256" key="3">
    <source>
        <dbReference type="ARBA" id="ARBA00022679"/>
    </source>
</evidence>
<evidence type="ECO:0000256" key="11">
    <source>
        <dbReference type="ARBA" id="ARBA00022989"/>
    </source>
</evidence>
<feature type="domain" description="Gnk2-homologous" evidence="19">
    <location>
        <begin position="34"/>
        <end position="136"/>
    </location>
</feature>
<evidence type="ECO:0008006" key="22">
    <source>
        <dbReference type="Google" id="ProtNLM"/>
    </source>
</evidence>
<feature type="signal peptide" evidence="17">
    <location>
        <begin position="1"/>
        <end position="33"/>
    </location>
</feature>
<dbReference type="InterPro" id="IPR000719">
    <property type="entry name" value="Prot_kinase_dom"/>
</dbReference>
<dbReference type="AlphaFoldDB" id="A0A8T0WIB9"/>
<evidence type="ECO:0000313" key="20">
    <source>
        <dbReference type="EMBL" id="KAG2645877.1"/>
    </source>
</evidence>
<dbReference type="InterPro" id="IPR008271">
    <property type="entry name" value="Ser/Thr_kinase_AS"/>
</dbReference>
<dbReference type="InterPro" id="IPR017441">
    <property type="entry name" value="Protein_kinase_ATP_BS"/>
</dbReference>
<dbReference type="Gene3D" id="1.10.510.10">
    <property type="entry name" value="Transferase(Phosphotransferase) domain 1"/>
    <property type="match status" value="1"/>
</dbReference>
<dbReference type="Pfam" id="PF07714">
    <property type="entry name" value="PK_Tyr_Ser-Thr"/>
    <property type="match status" value="1"/>
</dbReference>
<dbReference type="Gene3D" id="3.30.200.20">
    <property type="entry name" value="Phosphorylase Kinase, domain 1"/>
    <property type="match status" value="1"/>
</dbReference>
<dbReference type="Gene3D" id="3.30.430.20">
    <property type="entry name" value="Gnk2 domain, C-X8-C-X2-C motif"/>
    <property type="match status" value="2"/>
</dbReference>
<dbReference type="GO" id="GO:0042742">
    <property type="term" value="P:defense response to bacterium"/>
    <property type="evidence" value="ECO:0007669"/>
    <property type="project" value="UniProtKB-ARBA"/>
</dbReference>
<dbReference type="OrthoDB" id="4062651at2759"/>
<dbReference type="InterPro" id="IPR001245">
    <property type="entry name" value="Ser-Thr/Tyr_kinase_cat_dom"/>
</dbReference>
<evidence type="ECO:0000313" key="21">
    <source>
        <dbReference type="Proteomes" id="UP000823388"/>
    </source>
</evidence>
<evidence type="ECO:0000256" key="13">
    <source>
        <dbReference type="ARBA" id="ARBA00023157"/>
    </source>
</evidence>